<evidence type="ECO:0000256" key="1">
    <source>
        <dbReference type="ARBA" id="ARBA00022679"/>
    </source>
</evidence>
<evidence type="ECO:0000256" key="2">
    <source>
        <dbReference type="ARBA" id="ARBA00023315"/>
    </source>
</evidence>
<dbReference type="GO" id="GO:0016746">
    <property type="term" value="F:acyltransferase activity"/>
    <property type="evidence" value="ECO:0007669"/>
    <property type="project" value="UniProtKB-KW"/>
</dbReference>
<proteinExistence type="predicted"/>
<evidence type="ECO:0000313" key="5">
    <source>
        <dbReference type="Proteomes" id="UP000323671"/>
    </source>
</evidence>
<dbReference type="EMBL" id="CP022579">
    <property type="protein sequence ID" value="QEL64302.1"/>
    <property type="molecule type" value="Genomic_DNA"/>
</dbReference>
<dbReference type="KEGG" id="otr:OTERR_08260"/>
<dbReference type="Pfam" id="PF07167">
    <property type="entry name" value="PhaC_N"/>
    <property type="match status" value="1"/>
</dbReference>
<dbReference type="GO" id="GO:0042619">
    <property type="term" value="P:poly-hydroxybutyrate biosynthetic process"/>
    <property type="evidence" value="ECO:0007669"/>
    <property type="project" value="InterPro"/>
</dbReference>
<feature type="domain" description="Poly-beta-hydroxybutyrate polymerase N-terminal" evidence="3">
    <location>
        <begin position="93"/>
        <end position="260"/>
    </location>
</feature>
<protein>
    <submittedName>
        <fullName evidence="4">Poly-beta-hydroxybutyrate synthase</fullName>
    </submittedName>
</protein>
<dbReference type="PANTHER" id="PTHR36837">
    <property type="entry name" value="POLY(3-HYDROXYALKANOATE) POLYMERASE SUBUNIT PHAC"/>
    <property type="match status" value="1"/>
</dbReference>
<dbReference type="InterPro" id="IPR010941">
    <property type="entry name" value="PhaC_N"/>
</dbReference>
<accession>A0A5C1E5U7</accession>
<gene>
    <name evidence="4" type="primary">phbC</name>
    <name evidence="4" type="ORF">OTERR_08260</name>
</gene>
<dbReference type="AlphaFoldDB" id="A0A5C1E5U7"/>
<evidence type="ECO:0000259" key="3">
    <source>
        <dbReference type="Pfam" id="PF07167"/>
    </source>
</evidence>
<dbReference type="RefSeq" id="WP_149424955.1">
    <property type="nucleotide sequence ID" value="NZ_CP022579.1"/>
</dbReference>
<dbReference type="Proteomes" id="UP000323671">
    <property type="component" value="Chromosome"/>
</dbReference>
<dbReference type="PANTHER" id="PTHR36837:SF5">
    <property type="entry name" value="POLY-3-HYDROXYBUTYRATE SYNTHASE"/>
    <property type="match status" value="1"/>
</dbReference>
<dbReference type="InterPro" id="IPR051321">
    <property type="entry name" value="PHA/PHB_synthase"/>
</dbReference>
<dbReference type="InterPro" id="IPR029058">
    <property type="entry name" value="AB_hydrolase_fold"/>
</dbReference>
<sequence length="582" mass="66013">MTTPKPSSQKHCTVDLRGLSPFETLSEKLAQQFDPFGVTTSLLNAQIAWWLHPQELTRVLTCLSGDALALQAHIMRRAWGLPSTDVVTPEPGDARFADPAWAEVPTWDIAKETYLAITHRLQDMYFETPGLSDKERRRAAFWLRKWLNAMAPTNFFWTNPVALRKFAETNGESVARGFQHYLEDIRAGNIRMVDEDAFAVGKDLATTPGQVVFRNRLVEVIQYTPTTDKVRAIPLVIFPPWINKFYILDLNAKKSLVSYLVGQGFTVFLASWKNPTPEMAEVSFDDYLQEGYQKVIEAATAIAKVPQVHAIGYCIGGTGLTAYLAWANRHYGDPAKVPVAHWTTLTTLTDFARPGDIEVFLDEGAVEWLEQKMAKQGYLDGKDMASSFRMLRSNSLIWHYWVHSYLYGEPLPPFDVLFWNSDTTRMPRAMHSYYLREMYLKNNLIKKDAMTLSGEPLDMTRIVQPLFAVTAEDDHIAPWRQCFHIRRHIPAPMRFVLSTSGHILGIVNPPVDPPKRAYWMGDVGHGQSSEAWQEGVSRQEGSWWPAWVAWLDERCGERVAPPKPHRAYPALGAAPGTYVLES</sequence>
<reference evidence="4 5" key="1">
    <citation type="submission" date="2017-07" db="EMBL/GenBank/DDBJ databases">
        <title>Complete genome sequence of Oryzomicrobium terrae TPP412.</title>
        <authorList>
            <person name="Chiu L.-W."/>
            <person name="Lo K.-J."/>
            <person name="Tsai Y.-M."/>
            <person name="Lin S.-S."/>
            <person name="Kuo C.-H."/>
            <person name="Liu C.-T."/>
        </authorList>
    </citation>
    <scope>NUCLEOTIDE SEQUENCE [LARGE SCALE GENOMIC DNA]</scope>
    <source>
        <strain evidence="4 5">TPP412</strain>
    </source>
</reference>
<evidence type="ECO:0000313" key="4">
    <source>
        <dbReference type="EMBL" id="QEL64302.1"/>
    </source>
</evidence>
<dbReference type="SUPFAM" id="SSF53474">
    <property type="entry name" value="alpha/beta-Hydrolases"/>
    <property type="match status" value="1"/>
</dbReference>
<keyword evidence="1" id="KW-0808">Transferase</keyword>
<name>A0A5C1E5U7_9RHOO</name>
<dbReference type="Gene3D" id="3.40.50.1820">
    <property type="entry name" value="alpha/beta hydrolase"/>
    <property type="match status" value="1"/>
</dbReference>
<keyword evidence="2" id="KW-0012">Acyltransferase</keyword>
<keyword evidence="5" id="KW-1185">Reference proteome</keyword>
<organism evidence="4 5">
    <name type="scientific">Oryzomicrobium terrae</name>
    <dbReference type="NCBI Taxonomy" id="1735038"/>
    <lineage>
        <taxon>Bacteria</taxon>
        <taxon>Pseudomonadati</taxon>
        <taxon>Pseudomonadota</taxon>
        <taxon>Betaproteobacteria</taxon>
        <taxon>Rhodocyclales</taxon>
        <taxon>Rhodocyclaceae</taxon>
        <taxon>Oryzomicrobium</taxon>
    </lineage>
</organism>